<evidence type="ECO:0000256" key="2">
    <source>
        <dbReference type="SAM" id="Phobius"/>
    </source>
</evidence>
<keyword evidence="2" id="KW-0472">Membrane</keyword>
<evidence type="ECO:0000313" key="4">
    <source>
        <dbReference type="Proteomes" id="UP001320420"/>
    </source>
</evidence>
<feature type="transmembrane region" description="Helical" evidence="2">
    <location>
        <begin position="168"/>
        <end position="187"/>
    </location>
</feature>
<feature type="transmembrane region" description="Helical" evidence="2">
    <location>
        <begin position="61"/>
        <end position="79"/>
    </location>
</feature>
<accession>A0AAN9YM44</accession>
<organism evidence="3 4">
    <name type="scientific">Diatrype stigma</name>
    <dbReference type="NCBI Taxonomy" id="117547"/>
    <lineage>
        <taxon>Eukaryota</taxon>
        <taxon>Fungi</taxon>
        <taxon>Dikarya</taxon>
        <taxon>Ascomycota</taxon>
        <taxon>Pezizomycotina</taxon>
        <taxon>Sordariomycetes</taxon>
        <taxon>Xylariomycetidae</taxon>
        <taxon>Xylariales</taxon>
        <taxon>Diatrypaceae</taxon>
        <taxon>Diatrype</taxon>
    </lineage>
</organism>
<evidence type="ECO:0000313" key="3">
    <source>
        <dbReference type="EMBL" id="KAK7749331.1"/>
    </source>
</evidence>
<keyword evidence="2" id="KW-0812">Transmembrane</keyword>
<proteinExistence type="predicted"/>
<reference evidence="3 4" key="1">
    <citation type="submission" date="2024-02" db="EMBL/GenBank/DDBJ databases">
        <title>De novo assembly and annotation of 12 fungi associated with fruit tree decline syndrome in Ontario, Canada.</title>
        <authorList>
            <person name="Sulman M."/>
            <person name="Ellouze W."/>
            <person name="Ilyukhin E."/>
        </authorList>
    </citation>
    <scope>NUCLEOTIDE SEQUENCE [LARGE SCALE GENOMIC DNA]</scope>
    <source>
        <strain evidence="3 4">M11/M66-122</strain>
    </source>
</reference>
<sequence length="269" mass="28074">MQGATFPPPPNQPGHAADGSSSSSRAGLTNAGVGVAKTVAKGSIKKFFASPLMWLRFGGRGVQLVFALVVCGFYGSRVGGDHADGRAQAPAWCYALFVGAASAVAAAALAVPFWKTHKLFAADALLSLLWVVVFGTFAAKFLHISDEDKARYDADGDHVSVGAMKTAVWLDLLNAVFWLLTAVYGFVYGRAVEKGKGFGRFFASKATGKLGDLEAGARDRVDDRFGPAFQSFDEKVNANPIAAGVSSKVGAAIKSKAAAQVAARVGRVV</sequence>
<feature type="region of interest" description="Disordered" evidence="1">
    <location>
        <begin position="1"/>
        <end position="25"/>
    </location>
</feature>
<dbReference type="AlphaFoldDB" id="A0AAN9YM44"/>
<feature type="transmembrane region" description="Helical" evidence="2">
    <location>
        <begin position="91"/>
        <end position="114"/>
    </location>
</feature>
<evidence type="ECO:0008006" key="5">
    <source>
        <dbReference type="Google" id="ProtNLM"/>
    </source>
</evidence>
<keyword evidence="4" id="KW-1185">Reference proteome</keyword>
<protein>
    <recommendedName>
        <fullName evidence="5">MARVEL domain-containing protein</fullName>
    </recommendedName>
</protein>
<gene>
    <name evidence="3" type="ORF">SLS62_008182</name>
</gene>
<name>A0AAN9YM44_9PEZI</name>
<comment type="caution">
    <text evidence="3">The sequence shown here is derived from an EMBL/GenBank/DDBJ whole genome shotgun (WGS) entry which is preliminary data.</text>
</comment>
<dbReference type="EMBL" id="JAKJXP020000074">
    <property type="protein sequence ID" value="KAK7749331.1"/>
    <property type="molecule type" value="Genomic_DNA"/>
</dbReference>
<feature type="transmembrane region" description="Helical" evidence="2">
    <location>
        <begin position="120"/>
        <end position="142"/>
    </location>
</feature>
<keyword evidence="2" id="KW-1133">Transmembrane helix</keyword>
<dbReference type="PANTHER" id="PTHR42083:SF1">
    <property type="entry name" value="MARVEL DOMAIN-CONTAINING PROTEIN"/>
    <property type="match status" value="1"/>
</dbReference>
<dbReference type="Proteomes" id="UP001320420">
    <property type="component" value="Unassembled WGS sequence"/>
</dbReference>
<evidence type="ECO:0000256" key="1">
    <source>
        <dbReference type="SAM" id="MobiDB-lite"/>
    </source>
</evidence>
<feature type="compositionally biased region" description="Pro residues" evidence="1">
    <location>
        <begin position="1"/>
        <end position="12"/>
    </location>
</feature>
<dbReference type="PANTHER" id="PTHR42083">
    <property type="entry name" value="MARVEL DOMAIN-CONTAINING PROTEIN"/>
    <property type="match status" value="1"/>
</dbReference>